<dbReference type="InterPro" id="IPR012394">
    <property type="entry name" value="Aldehyde_DH_NAD(P)"/>
</dbReference>
<dbReference type="Gene3D" id="3.40.605.10">
    <property type="entry name" value="Aldehyde Dehydrogenase, Chain A, domain 1"/>
    <property type="match status" value="1"/>
</dbReference>
<feature type="active site" evidence="5 6">
    <location>
        <position position="212"/>
    </location>
</feature>
<evidence type="ECO:0000256" key="1">
    <source>
        <dbReference type="ARBA" id="ARBA00009986"/>
    </source>
</evidence>
<dbReference type="RefSeq" id="WP_055275578.1">
    <property type="nucleotide sequence ID" value="NZ_CYZV01000007.1"/>
</dbReference>
<gene>
    <name evidence="9" type="primary">aldH</name>
    <name evidence="9" type="ORF">ERS852470_00837</name>
</gene>
<reference evidence="9 10" key="1">
    <citation type="submission" date="2015-09" db="EMBL/GenBank/DDBJ databases">
        <authorList>
            <consortium name="Pathogen Informatics"/>
        </authorList>
    </citation>
    <scope>NUCLEOTIDE SEQUENCE [LARGE SCALE GENOMIC DNA]</scope>
    <source>
        <strain evidence="9 10">2789STDY5834855</strain>
    </source>
</reference>
<evidence type="ECO:0000256" key="3">
    <source>
        <dbReference type="ARBA" id="ARBA00023027"/>
    </source>
</evidence>
<dbReference type="GO" id="GO:0006081">
    <property type="term" value="P:aldehyde metabolic process"/>
    <property type="evidence" value="ECO:0007669"/>
    <property type="project" value="InterPro"/>
</dbReference>
<feature type="domain" description="Aldehyde dehydrogenase" evidence="8">
    <location>
        <begin position="3"/>
        <end position="429"/>
    </location>
</feature>
<evidence type="ECO:0000256" key="7">
    <source>
        <dbReference type="RuleBase" id="RU003345"/>
    </source>
</evidence>
<proteinExistence type="inferred from homology"/>
<evidence type="ECO:0000256" key="2">
    <source>
        <dbReference type="ARBA" id="ARBA00023002"/>
    </source>
</evidence>
<dbReference type="PROSITE" id="PS00070">
    <property type="entry name" value="ALDEHYDE_DEHYDR_CYS"/>
    <property type="match status" value="1"/>
</dbReference>
<evidence type="ECO:0000313" key="10">
    <source>
        <dbReference type="Proteomes" id="UP000095558"/>
    </source>
</evidence>
<feature type="active site" evidence="5">
    <location>
        <position position="246"/>
    </location>
</feature>
<evidence type="ECO:0000256" key="4">
    <source>
        <dbReference type="PIRNR" id="PIRNR036492"/>
    </source>
</evidence>
<dbReference type="SUPFAM" id="SSF53720">
    <property type="entry name" value="ALDH-like"/>
    <property type="match status" value="1"/>
</dbReference>
<dbReference type="PIRSF" id="PIRSF036492">
    <property type="entry name" value="ALDH"/>
    <property type="match status" value="1"/>
</dbReference>
<sequence>MEHIEMIFKKQKKFFSTGKTIDINYRIQNLKKLKNIIKSNEDKILEALKKDLGKSGFEAYATEIGIVYDDINLHIKNVRKWAKEEKRKSPIIYYPSKSYVYKEPYGVTLIIGPFNYPFQLVISPLIGAISAGNTVIIKPSENTKNVALLLEKMINENFNEAYLKVVNPLGGKEVVSTLLDLPFDYIFFTGSVRVGKIVMEKAAKYLTPITLELGGKSPCIVDSDAKLNLAAKRIVWGKFLNAGQTCVAPDYLCVHKSVAEKLLKLIVDEIHKQFGSNIRLSKDYPRVVNKSSLERLMSYLMDGKIYFGGNIDKDDLYMEPTIITKPDLKSPLMTDEIFGPILPVLVYEDLSKVVEFINNREKPLALYYFSENKKKIKYILRATTSGGVTINDTIIHVANSNLPFGGVGNSGVGKYHGRESFEAFTHNRAVMDRGTFAEFNVRFAPYKNKLKLVKKIMK</sequence>
<dbReference type="Proteomes" id="UP000095558">
    <property type="component" value="Unassembled WGS sequence"/>
</dbReference>
<dbReference type="InterPro" id="IPR016160">
    <property type="entry name" value="Ald_DH_CS_CYS"/>
</dbReference>
<evidence type="ECO:0000256" key="6">
    <source>
        <dbReference type="PROSITE-ProRule" id="PRU10007"/>
    </source>
</evidence>
<dbReference type="FunFam" id="3.40.605.10:FF:000004">
    <property type="entry name" value="Aldehyde dehydrogenase"/>
    <property type="match status" value="1"/>
</dbReference>
<dbReference type="FunFam" id="3.40.309.10:FF:000003">
    <property type="entry name" value="Aldehyde dehydrogenase"/>
    <property type="match status" value="1"/>
</dbReference>
<protein>
    <recommendedName>
        <fullName evidence="4">Aldehyde dehydrogenase</fullName>
    </recommendedName>
</protein>
<dbReference type="PANTHER" id="PTHR43570:SF16">
    <property type="entry name" value="ALDEHYDE DEHYDROGENASE TYPE III, ISOFORM Q"/>
    <property type="match status" value="1"/>
</dbReference>
<name>A0A174A752_9CLOT</name>
<evidence type="ECO:0000259" key="8">
    <source>
        <dbReference type="Pfam" id="PF00171"/>
    </source>
</evidence>
<comment type="similarity">
    <text evidence="1 4 7">Belongs to the aldehyde dehydrogenase family.</text>
</comment>
<dbReference type="GO" id="GO:0005737">
    <property type="term" value="C:cytoplasm"/>
    <property type="evidence" value="ECO:0007669"/>
    <property type="project" value="TreeGrafter"/>
</dbReference>
<dbReference type="OrthoDB" id="9762913at2"/>
<keyword evidence="2 4" id="KW-0560">Oxidoreductase</keyword>
<dbReference type="AlphaFoldDB" id="A0A174A752"/>
<dbReference type="PANTHER" id="PTHR43570">
    <property type="entry name" value="ALDEHYDE DEHYDROGENASE"/>
    <property type="match status" value="1"/>
</dbReference>
<dbReference type="InterPro" id="IPR015590">
    <property type="entry name" value="Aldehyde_DH_dom"/>
</dbReference>
<organism evidence="9 10">
    <name type="scientific">Clostridium disporicum</name>
    <dbReference type="NCBI Taxonomy" id="84024"/>
    <lineage>
        <taxon>Bacteria</taxon>
        <taxon>Bacillati</taxon>
        <taxon>Bacillota</taxon>
        <taxon>Clostridia</taxon>
        <taxon>Eubacteriales</taxon>
        <taxon>Clostridiaceae</taxon>
        <taxon>Clostridium</taxon>
    </lineage>
</organism>
<dbReference type="EMBL" id="CYZV01000007">
    <property type="protein sequence ID" value="CUN84137.1"/>
    <property type="molecule type" value="Genomic_DNA"/>
</dbReference>
<dbReference type="CDD" id="cd07136">
    <property type="entry name" value="ALDH_YwdH-P39616"/>
    <property type="match status" value="1"/>
</dbReference>
<keyword evidence="3" id="KW-0520">NAD</keyword>
<dbReference type="InterPro" id="IPR016162">
    <property type="entry name" value="Ald_DH_N"/>
</dbReference>
<accession>A0A174A752</accession>
<evidence type="ECO:0000313" key="9">
    <source>
        <dbReference type="EMBL" id="CUN84137.1"/>
    </source>
</evidence>
<dbReference type="InterPro" id="IPR029510">
    <property type="entry name" value="Ald_DH_CS_GLU"/>
</dbReference>
<dbReference type="InterPro" id="IPR016163">
    <property type="entry name" value="Ald_DH_C"/>
</dbReference>
<dbReference type="PROSITE" id="PS00687">
    <property type="entry name" value="ALDEHYDE_DEHYDR_GLU"/>
    <property type="match status" value="1"/>
</dbReference>
<dbReference type="Pfam" id="PF00171">
    <property type="entry name" value="Aldedh"/>
    <property type="match status" value="1"/>
</dbReference>
<dbReference type="GO" id="GO:0004029">
    <property type="term" value="F:aldehyde dehydrogenase (NAD+) activity"/>
    <property type="evidence" value="ECO:0007669"/>
    <property type="project" value="TreeGrafter"/>
</dbReference>
<dbReference type="InterPro" id="IPR016161">
    <property type="entry name" value="Ald_DH/histidinol_DH"/>
</dbReference>
<evidence type="ECO:0000256" key="5">
    <source>
        <dbReference type="PIRSR" id="PIRSR036492-1"/>
    </source>
</evidence>
<dbReference type="Gene3D" id="3.40.309.10">
    <property type="entry name" value="Aldehyde Dehydrogenase, Chain A, domain 2"/>
    <property type="match status" value="1"/>
</dbReference>